<dbReference type="EMBL" id="WNYA01000005">
    <property type="protein sequence ID" value="KAG8572331.1"/>
    <property type="molecule type" value="Genomic_DNA"/>
</dbReference>
<accession>A0AAV7BIK2</accession>
<evidence type="ECO:0000256" key="3">
    <source>
        <dbReference type="ARBA" id="ARBA00022737"/>
    </source>
</evidence>
<keyword evidence="5 6" id="KW-0472">Membrane</keyword>
<dbReference type="GO" id="GO:0005886">
    <property type="term" value="C:plasma membrane"/>
    <property type="evidence" value="ECO:0007669"/>
    <property type="project" value="TreeGrafter"/>
</dbReference>
<protein>
    <submittedName>
        <fullName evidence="7">Uncharacterized protein</fullName>
    </submittedName>
</protein>
<feature type="transmembrane region" description="Helical" evidence="6">
    <location>
        <begin position="12"/>
        <end position="30"/>
    </location>
</feature>
<evidence type="ECO:0000256" key="6">
    <source>
        <dbReference type="SAM" id="Phobius"/>
    </source>
</evidence>
<evidence type="ECO:0000256" key="4">
    <source>
        <dbReference type="ARBA" id="ARBA00022989"/>
    </source>
</evidence>
<dbReference type="AlphaFoldDB" id="A0AAV7BIK2"/>
<evidence type="ECO:0000313" key="8">
    <source>
        <dbReference type="Proteomes" id="UP000824782"/>
    </source>
</evidence>
<feature type="transmembrane region" description="Helical" evidence="6">
    <location>
        <begin position="83"/>
        <end position="109"/>
    </location>
</feature>
<comment type="subcellular location">
    <subcellularLocation>
        <location evidence="1">Membrane</location>
    </subcellularLocation>
</comment>
<proteinExistence type="predicted"/>
<keyword evidence="2 6" id="KW-0812">Transmembrane</keyword>
<evidence type="ECO:0000256" key="5">
    <source>
        <dbReference type="ARBA" id="ARBA00023136"/>
    </source>
</evidence>
<keyword evidence="4 6" id="KW-1133">Transmembrane helix</keyword>
<keyword evidence="8" id="KW-1185">Reference proteome</keyword>
<dbReference type="GO" id="GO:0005261">
    <property type="term" value="F:monoatomic cation channel activity"/>
    <property type="evidence" value="ECO:0007669"/>
    <property type="project" value="TreeGrafter"/>
</dbReference>
<name>A0AAV7BIK2_ENGPU</name>
<dbReference type="Proteomes" id="UP000824782">
    <property type="component" value="Unassembled WGS sequence"/>
</dbReference>
<feature type="transmembrane region" description="Helical" evidence="6">
    <location>
        <begin position="42"/>
        <end position="62"/>
    </location>
</feature>
<dbReference type="PANTHER" id="PTHR46730">
    <property type="entry name" value="POLYCYSTIN-1"/>
    <property type="match status" value="1"/>
</dbReference>
<organism evidence="7 8">
    <name type="scientific">Engystomops pustulosus</name>
    <name type="common">Tungara frog</name>
    <name type="synonym">Physalaemus pustulosus</name>
    <dbReference type="NCBI Taxonomy" id="76066"/>
    <lineage>
        <taxon>Eukaryota</taxon>
        <taxon>Metazoa</taxon>
        <taxon>Chordata</taxon>
        <taxon>Craniata</taxon>
        <taxon>Vertebrata</taxon>
        <taxon>Euteleostomi</taxon>
        <taxon>Amphibia</taxon>
        <taxon>Batrachia</taxon>
        <taxon>Anura</taxon>
        <taxon>Neobatrachia</taxon>
        <taxon>Hyloidea</taxon>
        <taxon>Leptodactylidae</taxon>
        <taxon>Leiuperinae</taxon>
        <taxon>Engystomops</taxon>
    </lineage>
</organism>
<dbReference type="GO" id="GO:0006816">
    <property type="term" value="P:calcium ion transport"/>
    <property type="evidence" value="ECO:0007669"/>
    <property type="project" value="TreeGrafter"/>
</dbReference>
<evidence type="ECO:0000313" key="7">
    <source>
        <dbReference type="EMBL" id="KAG8572331.1"/>
    </source>
</evidence>
<reference evidence="7" key="1">
    <citation type="thesis" date="2020" institute="ProQuest LLC" country="789 East Eisenhower Parkway, Ann Arbor, MI, USA">
        <title>Comparative Genomics and Chromosome Evolution.</title>
        <authorList>
            <person name="Mudd A.B."/>
        </authorList>
    </citation>
    <scope>NUCLEOTIDE SEQUENCE</scope>
    <source>
        <strain evidence="7">237g6f4</strain>
        <tissue evidence="7">Blood</tissue>
    </source>
</reference>
<sequence>MMAHSVAVFQHSCSSSAFTMLVGVIFIMAYSSLGHLMFSSESYSFCSVLNSVQTIFIQLLGLRGIKHIHFLQSQIKSNHISTAWFYVALFIAFTVLWTGMLKGILTFVAKYSKKVQRSKHLVTFKELVSYASRLVFSVIGRQRQKNTDNICVTGSNYYLDEFEDLIDELLFRLNAISDSLHHSLPAKSQCYTEEEGDMNHLDTSSVFSFKQTMAETKEYSLEEKLKTELVTAQCGLHCSCFDGRNLDCLARHKDLETAFSNVHYILEDVLSVPDYSEDTMDHNKQYIKTKNEHVGNCKDYLDVSQFEFASKYLPNDESAILQPVCCMNVVDLECNKTGSKRTRCISANAQNKTPRPLRRLYTTEIEHMQSSTTTLWKTSSAHGTKENLQRDGHPQQPECDIFQTSVCEGINVKGHAQNHVETVSPTTQQQLIKNAVIQMDNTAPHKTNSSIIHCSVKQCW</sequence>
<keyword evidence="3" id="KW-0677">Repeat</keyword>
<evidence type="ECO:0000256" key="2">
    <source>
        <dbReference type="ARBA" id="ARBA00022692"/>
    </source>
</evidence>
<evidence type="ECO:0000256" key="1">
    <source>
        <dbReference type="ARBA" id="ARBA00004370"/>
    </source>
</evidence>
<comment type="caution">
    <text evidence="7">The sequence shown here is derived from an EMBL/GenBank/DDBJ whole genome shotgun (WGS) entry which is preliminary data.</text>
</comment>
<gene>
    <name evidence="7" type="ORF">GDO81_012022</name>
</gene>
<dbReference type="PANTHER" id="PTHR46730:SF4">
    <property type="entry name" value="POLYCYSTIC KIDNEY DISEASE PROTEIN 1-LIKE 1"/>
    <property type="match status" value="1"/>
</dbReference>